<dbReference type="InterPro" id="IPR027417">
    <property type="entry name" value="P-loop_NTPase"/>
</dbReference>
<reference evidence="2 3" key="1">
    <citation type="submission" date="2024-09" db="EMBL/GenBank/DDBJ databases">
        <authorList>
            <person name="Sun Q."/>
            <person name="Mori K."/>
        </authorList>
    </citation>
    <scope>NUCLEOTIDE SEQUENCE [LARGE SCALE GENOMIC DNA]</scope>
    <source>
        <strain evidence="2 3">JCM 4362</strain>
    </source>
</reference>
<dbReference type="EMBL" id="JBHMCR010000021">
    <property type="protein sequence ID" value="MFB9524332.1"/>
    <property type="molecule type" value="Genomic_DNA"/>
</dbReference>
<evidence type="ECO:0000313" key="3">
    <source>
        <dbReference type="Proteomes" id="UP001589718"/>
    </source>
</evidence>
<proteinExistence type="predicted"/>
<evidence type="ECO:0000313" key="2">
    <source>
        <dbReference type="EMBL" id="MFB9524332.1"/>
    </source>
</evidence>
<evidence type="ECO:0000259" key="1">
    <source>
        <dbReference type="SMART" id="SM00382"/>
    </source>
</evidence>
<comment type="caution">
    <text evidence="2">The sequence shown here is derived from an EMBL/GenBank/DDBJ whole genome shotgun (WGS) entry which is preliminary data.</text>
</comment>
<keyword evidence="3" id="KW-1185">Reference proteome</keyword>
<dbReference type="InterPro" id="IPR003593">
    <property type="entry name" value="AAA+_ATPase"/>
</dbReference>
<dbReference type="RefSeq" id="WP_345220134.1">
    <property type="nucleotide sequence ID" value="NZ_BAAAXE010000011.1"/>
</dbReference>
<dbReference type="SUPFAM" id="SSF52540">
    <property type="entry name" value="P-loop containing nucleoside triphosphate hydrolases"/>
    <property type="match status" value="2"/>
</dbReference>
<feature type="domain" description="AAA+ ATPase" evidence="1">
    <location>
        <begin position="29"/>
        <end position="292"/>
    </location>
</feature>
<gene>
    <name evidence="2" type="ORF">ACFFTU_30790</name>
</gene>
<protein>
    <recommendedName>
        <fullName evidence="1">AAA+ ATPase domain-containing protein</fullName>
    </recommendedName>
</protein>
<sequence length="698" mass="76488">MALPSRRDRAVLAWLTEHSVREPGALLGPPPPLLLLGGRGSGKSVLLDELAQQVRYAPFAHLDLTGLDAENQTVAGLLARAAFQLHEAKPQVPRLPLGAFATLALALAADLDPTQRERAVQQLRQALDAGRAPWRYRPVLDALVETLGAATGMPGYVMGVVPLARGMEKAVALHRTDRLIRKAAKASDEERSERSADFLVRLNNRFRHGSARHREQVEELLVGALLGDLRQAYGDQNRTLRCVLLLDDADSEGGAADAFLTRLAAVRSASDRPDPLLVVATARSRIGVLTRLERGEPAPGRYLAGWAGEDEEEAGPGRLAPLHLRRHGFGELLAAQLRPLARDEVLDLCRPVLARLSPAATRGVPRPGHWMGRLLHELLRGHPQATSAVLERLEEFDDDEPLETRLRHLFAPGEQRFVGPALAGLVADAGNVRWLLPRTAAAFTPGRAVAAPKLWLGTAGEQLRNRIGTLGIDDLFCEPRDVDGETETVLPDVVRLLQLRLLARHPATDDDDPAGWNGAHRALRDAAQERAAGSGVEAGVRDRAALEVAYHRLAMDDVAGAAAYLHEQFRRVAAGTLAVEKWCRLLSWVQRAPRRWVPGTVERTAQEEYELLDDRVAPGVPDPQRPIARLLVAGRLTLHPESDPYAHLWSDPLGDPRAELHDTIHTQLMALLGQGLTAHPMGVLQRRAMLYRPESRPW</sequence>
<organism evidence="2 3">
    <name type="scientific">Streptomyces cremeus</name>
    <dbReference type="NCBI Taxonomy" id="66881"/>
    <lineage>
        <taxon>Bacteria</taxon>
        <taxon>Bacillati</taxon>
        <taxon>Actinomycetota</taxon>
        <taxon>Actinomycetes</taxon>
        <taxon>Kitasatosporales</taxon>
        <taxon>Streptomycetaceae</taxon>
        <taxon>Streptomyces</taxon>
    </lineage>
</organism>
<dbReference type="Proteomes" id="UP001589718">
    <property type="component" value="Unassembled WGS sequence"/>
</dbReference>
<dbReference type="SMART" id="SM00382">
    <property type="entry name" value="AAA"/>
    <property type="match status" value="1"/>
</dbReference>
<accession>A0ABV5PM85</accession>
<name>A0ABV5PM85_STRCM</name>